<comment type="caution">
    <text evidence="3">The sequence shown here is derived from an EMBL/GenBank/DDBJ whole genome shotgun (WGS) entry which is preliminary data.</text>
</comment>
<dbReference type="Gene3D" id="3.90.79.10">
    <property type="entry name" value="Nucleoside Triphosphate Pyrophosphohydrolase"/>
    <property type="match status" value="1"/>
</dbReference>
<dbReference type="InterPro" id="IPR020084">
    <property type="entry name" value="NUDIX_hydrolase_CS"/>
</dbReference>
<dbReference type="PANTHER" id="PTHR43736">
    <property type="entry name" value="ADP-RIBOSE PYROPHOSPHATASE"/>
    <property type="match status" value="1"/>
</dbReference>
<protein>
    <recommendedName>
        <fullName evidence="2">Nudix hydrolase domain-containing protein</fullName>
    </recommendedName>
</protein>
<dbReference type="AlphaFoldDB" id="A0A1F5WD37"/>
<dbReference type="EMBL" id="MFHJ01000031">
    <property type="protein sequence ID" value="OGF73642.1"/>
    <property type="molecule type" value="Genomic_DNA"/>
</dbReference>
<name>A0A1F5WD37_9BACT</name>
<dbReference type="InterPro" id="IPR000086">
    <property type="entry name" value="NUDIX_hydrolase_dom"/>
</dbReference>
<evidence type="ECO:0000256" key="1">
    <source>
        <dbReference type="ARBA" id="ARBA00022801"/>
    </source>
</evidence>
<dbReference type="CDD" id="cd03674">
    <property type="entry name" value="NUDIX_Hydrolase"/>
    <property type="match status" value="1"/>
</dbReference>
<reference evidence="3 4" key="1">
    <citation type="journal article" date="2016" name="Nat. Commun.">
        <title>Thousands of microbial genomes shed light on interconnected biogeochemical processes in an aquifer system.</title>
        <authorList>
            <person name="Anantharaman K."/>
            <person name="Brown C.T."/>
            <person name="Hug L.A."/>
            <person name="Sharon I."/>
            <person name="Castelle C.J."/>
            <person name="Probst A.J."/>
            <person name="Thomas B.C."/>
            <person name="Singh A."/>
            <person name="Wilkins M.J."/>
            <person name="Karaoz U."/>
            <person name="Brodie E.L."/>
            <person name="Williams K.H."/>
            <person name="Hubbard S.S."/>
            <person name="Banfield J.F."/>
        </authorList>
    </citation>
    <scope>NUCLEOTIDE SEQUENCE [LARGE SCALE GENOMIC DNA]</scope>
</reference>
<evidence type="ECO:0000259" key="2">
    <source>
        <dbReference type="PROSITE" id="PS51462"/>
    </source>
</evidence>
<dbReference type="PANTHER" id="PTHR43736:SF1">
    <property type="entry name" value="DIHYDRONEOPTERIN TRIPHOSPHATE DIPHOSPHATASE"/>
    <property type="match status" value="1"/>
</dbReference>
<dbReference type="Pfam" id="PF00293">
    <property type="entry name" value="NUDIX"/>
    <property type="match status" value="1"/>
</dbReference>
<dbReference type="STRING" id="1798331.A2W57_03000"/>
<dbReference type="Proteomes" id="UP000178276">
    <property type="component" value="Unassembled WGS sequence"/>
</dbReference>
<dbReference type="InterPro" id="IPR015797">
    <property type="entry name" value="NUDIX_hydrolase-like_dom_sf"/>
</dbReference>
<dbReference type="GO" id="GO:0016787">
    <property type="term" value="F:hydrolase activity"/>
    <property type="evidence" value="ECO:0007669"/>
    <property type="project" value="UniProtKB-KW"/>
</dbReference>
<dbReference type="PROSITE" id="PS00893">
    <property type="entry name" value="NUDIX_BOX"/>
    <property type="match status" value="1"/>
</dbReference>
<organism evidence="3 4">
    <name type="scientific">Candidatus Giovannonibacteria bacterium RIFCSPHIGHO2_02_43_16</name>
    <dbReference type="NCBI Taxonomy" id="1798331"/>
    <lineage>
        <taxon>Bacteria</taxon>
        <taxon>Candidatus Giovannoniibacteriota</taxon>
    </lineage>
</organism>
<proteinExistence type="predicted"/>
<evidence type="ECO:0000313" key="4">
    <source>
        <dbReference type="Proteomes" id="UP000178276"/>
    </source>
</evidence>
<evidence type="ECO:0000313" key="3">
    <source>
        <dbReference type="EMBL" id="OGF73642.1"/>
    </source>
</evidence>
<feature type="domain" description="Nudix hydrolase" evidence="2">
    <location>
        <begin position="1"/>
        <end position="152"/>
    </location>
</feature>
<gene>
    <name evidence="3" type="ORF">A2W57_03000</name>
</gene>
<dbReference type="PROSITE" id="PS51462">
    <property type="entry name" value="NUDIX"/>
    <property type="match status" value="1"/>
</dbReference>
<accession>A0A1F5WD37</accession>
<dbReference type="SUPFAM" id="SSF55811">
    <property type="entry name" value="Nudix"/>
    <property type="match status" value="1"/>
</dbReference>
<keyword evidence="1" id="KW-0378">Hydrolase</keyword>
<sequence length="158" mass="18543">MPHIHDLIDFIVDAYIVHNNSVLLILHKKLKIWLPIGGHIELNEDPDEALMREIKEECGLEVEILANRLNRNDPNHKHLFTPSYLNIHKVGDKPNEVHKHVGLIYFARAKSDKFKLAEDEHDDIRWFDAEKLNDQKYNILPIVQFYAKEALKRASEHD</sequence>